<evidence type="ECO:0000313" key="1">
    <source>
        <dbReference type="EMBL" id="QHT36680.1"/>
    </source>
</evidence>
<dbReference type="EMBL" id="MN738786">
    <property type="protein sequence ID" value="QHT36680.1"/>
    <property type="molecule type" value="Genomic_DNA"/>
</dbReference>
<accession>A0A6C0F9X2</accession>
<sequence>MPKNQLFKINPDQQVVNKILDAFGLTGLDDTRYFSREYITEEGVVSKLHTFQDELQEYYMKCKKNWYIPIRNEKKAITVLRQFIKPYGYKCQGTEKSVGGEKTMMYQLVLVEREQLSPKADVKREFVLTFD</sequence>
<organism evidence="1">
    <name type="scientific">viral metagenome</name>
    <dbReference type="NCBI Taxonomy" id="1070528"/>
    <lineage>
        <taxon>unclassified sequences</taxon>
        <taxon>metagenomes</taxon>
        <taxon>organismal metagenomes</taxon>
    </lineage>
</organism>
<proteinExistence type="predicted"/>
<reference evidence="1" key="1">
    <citation type="journal article" date="2020" name="Nature">
        <title>Giant virus diversity and host interactions through global metagenomics.</title>
        <authorList>
            <person name="Schulz F."/>
            <person name="Roux S."/>
            <person name="Paez-Espino D."/>
            <person name="Jungbluth S."/>
            <person name="Walsh D.A."/>
            <person name="Denef V.J."/>
            <person name="McMahon K.D."/>
            <person name="Konstantinidis K.T."/>
            <person name="Eloe-Fadrosh E.A."/>
            <person name="Kyrpides N.C."/>
            <person name="Woyke T."/>
        </authorList>
    </citation>
    <scope>NUCLEOTIDE SEQUENCE</scope>
    <source>
        <strain evidence="1">GVMAG-S-ERX555967-130</strain>
    </source>
</reference>
<dbReference type="AlphaFoldDB" id="A0A6C0F9X2"/>
<protein>
    <submittedName>
        <fullName evidence="1">Uncharacterized protein</fullName>
    </submittedName>
</protein>
<name>A0A6C0F9X2_9ZZZZ</name>